<comment type="caution">
    <text evidence="1">The sequence shown here is derived from an EMBL/GenBank/DDBJ whole genome shotgun (WGS) entry which is preliminary data.</text>
</comment>
<protein>
    <submittedName>
        <fullName evidence="1">Uncharacterized protein</fullName>
    </submittedName>
</protein>
<reference evidence="1" key="1">
    <citation type="submission" date="2019-08" db="EMBL/GenBank/DDBJ databases">
        <authorList>
            <person name="Kucharzyk K."/>
            <person name="Murdoch R.W."/>
            <person name="Higgins S."/>
            <person name="Loffler F."/>
        </authorList>
    </citation>
    <scope>NUCLEOTIDE SEQUENCE</scope>
</reference>
<dbReference type="AlphaFoldDB" id="A0A644Y2Q0"/>
<dbReference type="EMBL" id="VSSQ01003378">
    <property type="protein sequence ID" value="MPM20424.1"/>
    <property type="molecule type" value="Genomic_DNA"/>
</dbReference>
<name>A0A644Y2Q0_9ZZZZ</name>
<sequence length="417" mass="47774">MLEKNASSFADYFSPLFESLAKQVINRGSHFDRHGKVFKGHDKEVKEIDDQIIVIRNNIYQKYSEWFQEEKNRLEKPILPKDILVESSFDVVLDAIHFDKKKGIHVRVPVGQIYVVGSSSEPIDLHGFPEIYLAGEVIDKKDSEDSWIIALSEYPGQFRISVKHLLPGISVTKEDYANADFIIPTRISDPVLTVKRMGNKWLTEEGRKSINKVIGDQLESQISQIFIDGKLHLWIDDTQNVLDFLFTSIEKNLKEWGLSTNIDSISLLRIYPKNLYSIALEMGSVEQLIFNLSGEMELSKIQSRTGLNEEQLLKIKNIKHQKQEPGMLLFSTIQSMDQVKRGDLINWLGEIKKTNLADFVLSLYSNPSSEVDIRFSEQVLLHAIKNPVLCSGESLEIESNWVSFYSILQSELNLLQR</sequence>
<proteinExistence type="predicted"/>
<evidence type="ECO:0000313" key="1">
    <source>
        <dbReference type="EMBL" id="MPM20424.1"/>
    </source>
</evidence>
<accession>A0A644Y2Q0</accession>
<organism evidence="1">
    <name type="scientific">bioreactor metagenome</name>
    <dbReference type="NCBI Taxonomy" id="1076179"/>
    <lineage>
        <taxon>unclassified sequences</taxon>
        <taxon>metagenomes</taxon>
        <taxon>ecological metagenomes</taxon>
    </lineage>
</organism>
<gene>
    <name evidence="1" type="ORF">SDC9_66854</name>
</gene>